<dbReference type="InterPro" id="IPR046431">
    <property type="entry name" value="FAF_dom"/>
</dbReference>
<organism evidence="4 5">
    <name type="scientific">Dovyalis caffra</name>
    <dbReference type="NCBI Taxonomy" id="77055"/>
    <lineage>
        <taxon>Eukaryota</taxon>
        <taxon>Viridiplantae</taxon>
        <taxon>Streptophyta</taxon>
        <taxon>Embryophyta</taxon>
        <taxon>Tracheophyta</taxon>
        <taxon>Spermatophyta</taxon>
        <taxon>Magnoliopsida</taxon>
        <taxon>eudicotyledons</taxon>
        <taxon>Gunneridae</taxon>
        <taxon>Pentapetalae</taxon>
        <taxon>rosids</taxon>
        <taxon>fabids</taxon>
        <taxon>Malpighiales</taxon>
        <taxon>Salicaceae</taxon>
        <taxon>Flacourtieae</taxon>
        <taxon>Dovyalis</taxon>
    </lineage>
</organism>
<evidence type="ECO:0000259" key="3">
    <source>
        <dbReference type="Pfam" id="PF11250"/>
    </source>
</evidence>
<feature type="region of interest" description="Disordered" evidence="2">
    <location>
        <begin position="247"/>
        <end position="286"/>
    </location>
</feature>
<dbReference type="PANTHER" id="PTHR33155">
    <property type="entry name" value="FANTASTIC FOUR-LIKE PROTEIN (DUF3049)"/>
    <property type="match status" value="1"/>
</dbReference>
<dbReference type="InterPro" id="IPR021410">
    <property type="entry name" value="FAF"/>
</dbReference>
<dbReference type="EMBL" id="CAWUPB010000913">
    <property type="protein sequence ID" value="CAK7329129.1"/>
    <property type="molecule type" value="Genomic_DNA"/>
</dbReference>
<dbReference type="Proteomes" id="UP001314170">
    <property type="component" value="Unassembled WGS sequence"/>
</dbReference>
<comment type="similarity">
    <text evidence="1">Belongs to the fantastic four family.</text>
</comment>
<evidence type="ECO:0000313" key="4">
    <source>
        <dbReference type="EMBL" id="CAK7329129.1"/>
    </source>
</evidence>
<name>A0AAV1R8I9_9ROSI</name>
<dbReference type="AlphaFoldDB" id="A0AAV1R8I9"/>
<comment type="caution">
    <text evidence="4">The sequence shown here is derived from an EMBL/GenBank/DDBJ whole genome shotgun (WGS) entry which is preliminary data.</text>
</comment>
<feature type="compositionally biased region" description="Acidic residues" evidence="2">
    <location>
        <begin position="250"/>
        <end position="286"/>
    </location>
</feature>
<feature type="domain" description="FAF" evidence="3">
    <location>
        <begin position="191"/>
        <end position="244"/>
    </location>
</feature>
<evidence type="ECO:0000313" key="5">
    <source>
        <dbReference type="Proteomes" id="UP001314170"/>
    </source>
</evidence>
<evidence type="ECO:0000256" key="2">
    <source>
        <dbReference type="SAM" id="MobiDB-lite"/>
    </source>
</evidence>
<keyword evidence="5" id="KW-1185">Reference proteome</keyword>
<accession>A0AAV1R8I9</accession>
<sequence>MAACGSLQHIFENPLTESSTLLESLSPWNQIKPVKPMEQSSVTEIFGELHFQENPQPSSSSSSSSILATSSSFSSPSSFLDSNLEAGTTRLNKNDGLEVKKSQSILDCVSSTTTENNHQYTGCHSNCDSFSRMNYESLQLCTEGLGFESSDDVEDLKNDTNEDWRCQEENIRITRHSATEDLSRPRSAGRAFPPPISCIGNSGKPRVIFKSYRQDGRFVLKEVRMPTLEFLRACREDGRLTLQFVHPTDETIDEVEDYEDEEEVEDYEDDPEEEYDGEKGNDDDDG</sequence>
<dbReference type="PANTHER" id="PTHR33155:SF9">
    <property type="entry name" value="FANTASTIC FOUR-LIKE PROTEIN (DUF3049)"/>
    <property type="match status" value="1"/>
</dbReference>
<gene>
    <name evidence="4" type="ORF">DCAF_LOCUS6877</name>
</gene>
<dbReference type="Pfam" id="PF11250">
    <property type="entry name" value="FAF"/>
    <property type="match status" value="1"/>
</dbReference>
<proteinExistence type="inferred from homology"/>
<reference evidence="4 5" key="1">
    <citation type="submission" date="2024-01" db="EMBL/GenBank/DDBJ databases">
        <authorList>
            <person name="Waweru B."/>
        </authorList>
    </citation>
    <scope>NUCLEOTIDE SEQUENCE [LARGE SCALE GENOMIC DNA]</scope>
</reference>
<protein>
    <recommendedName>
        <fullName evidence="3">FAF domain-containing protein</fullName>
    </recommendedName>
</protein>
<evidence type="ECO:0000256" key="1">
    <source>
        <dbReference type="ARBA" id="ARBA00008690"/>
    </source>
</evidence>